<dbReference type="Pfam" id="PF01596">
    <property type="entry name" value="Methyltransf_3"/>
    <property type="match status" value="1"/>
</dbReference>
<dbReference type="PANTHER" id="PTHR10509:SF14">
    <property type="entry name" value="CAFFEOYL-COA O-METHYLTRANSFERASE 3-RELATED"/>
    <property type="match status" value="1"/>
</dbReference>
<dbReference type="RefSeq" id="XP_022483478.1">
    <property type="nucleotide sequence ID" value="XM_022636676.1"/>
</dbReference>
<sequence length="236" mass="26601">MRHACMLPFTEKQIVTTGDYCETYSSKLPTSILEQIHFTDKLSKDEVVMAPSLSQCSWLMGFTQSLAPNRILELGTFTGVSALAFYEATKKNLAEIVSMDMSEKYLKYAEEAFRRHGATDRISTIQGPCLETLPTLTGQFDLIYIDAAEEEYEAYTRYILDNKLLSSRGVILVDDVLLEGLVVDQSIAKNFPEEIQEPYLAIADKMNAFNSYAASEPRVTTIMIPIFNGVTQIMWK</sequence>
<proteinExistence type="inferred from homology"/>
<evidence type="ECO:0000256" key="3">
    <source>
        <dbReference type="ARBA" id="ARBA00022691"/>
    </source>
</evidence>
<dbReference type="SUPFAM" id="SSF53335">
    <property type="entry name" value="S-adenosyl-L-methionine-dependent methyltransferases"/>
    <property type="match status" value="1"/>
</dbReference>
<dbReference type="InterPro" id="IPR050362">
    <property type="entry name" value="Cation-dep_OMT"/>
</dbReference>
<name>A0A1F5L496_PENAI</name>
<dbReference type="STRING" id="1835702.A0A1F5L496"/>
<dbReference type="PROSITE" id="PS51682">
    <property type="entry name" value="SAM_OMT_I"/>
    <property type="match status" value="1"/>
</dbReference>
<dbReference type="GO" id="GO:0008171">
    <property type="term" value="F:O-methyltransferase activity"/>
    <property type="evidence" value="ECO:0007669"/>
    <property type="project" value="InterPro"/>
</dbReference>
<evidence type="ECO:0000256" key="4">
    <source>
        <dbReference type="ARBA" id="ARBA00023453"/>
    </source>
</evidence>
<evidence type="ECO:0008006" key="7">
    <source>
        <dbReference type="Google" id="ProtNLM"/>
    </source>
</evidence>
<dbReference type="Proteomes" id="UP000177622">
    <property type="component" value="Unassembled WGS sequence"/>
</dbReference>
<reference evidence="5 6" key="1">
    <citation type="journal article" date="2016" name="Sci. Rep.">
        <title>Penicillium arizonense, a new, genome sequenced fungal species, reveals a high chemical diversity in secreted metabolites.</title>
        <authorList>
            <person name="Grijseels S."/>
            <person name="Nielsen J.C."/>
            <person name="Randelovic M."/>
            <person name="Nielsen J."/>
            <person name="Nielsen K.F."/>
            <person name="Workman M."/>
            <person name="Frisvad J.C."/>
        </authorList>
    </citation>
    <scope>NUCLEOTIDE SEQUENCE [LARGE SCALE GENOMIC DNA]</scope>
    <source>
        <strain evidence="5 6">CBS 141311</strain>
    </source>
</reference>
<evidence type="ECO:0000313" key="6">
    <source>
        <dbReference type="Proteomes" id="UP000177622"/>
    </source>
</evidence>
<accession>A0A1F5L496</accession>
<evidence type="ECO:0000313" key="5">
    <source>
        <dbReference type="EMBL" id="OGE48022.1"/>
    </source>
</evidence>
<comment type="similarity">
    <text evidence="4">Belongs to the class I-like SAM-binding methyltransferase superfamily. Cation-dependent O-methyltransferase family.</text>
</comment>
<keyword evidence="3" id="KW-0949">S-adenosyl-L-methionine</keyword>
<dbReference type="EMBL" id="LXJU01000033">
    <property type="protein sequence ID" value="OGE48022.1"/>
    <property type="molecule type" value="Genomic_DNA"/>
</dbReference>
<keyword evidence="6" id="KW-1185">Reference proteome</keyword>
<organism evidence="5 6">
    <name type="scientific">Penicillium arizonense</name>
    <dbReference type="NCBI Taxonomy" id="1835702"/>
    <lineage>
        <taxon>Eukaryota</taxon>
        <taxon>Fungi</taxon>
        <taxon>Dikarya</taxon>
        <taxon>Ascomycota</taxon>
        <taxon>Pezizomycotina</taxon>
        <taxon>Eurotiomycetes</taxon>
        <taxon>Eurotiomycetidae</taxon>
        <taxon>Eurotiales</taxon>
        <taxon>Aspergillaceae</taxon>
        <taxon>Penicillium</taxon>
    </lineage>
</organism>
<evidence type="ECO:0000256" key="2">
    <source>
        <dbReference type="ARBA" id="ARBA00022679"/>
    </source>
</evidence>
<protein>
    <recommendedName>
        <fullName evidence="7">O-methyltransferase domain-containing protein</fullName>
    </recommendedName>
</protein>
<comment type="caution">
    <text evidence="5">The sequence shown here is derived from an EMBL/GenBank/DDBJ whole genome shotgun (WGS) entry which is preliminary data.</text>
</comment>
<dbReference type="Gene3D" id="3.40.50.150">
    <property type="entry name" value="Vaccinia Virus protein VP39"/>
    <property type="match status" value="1"/>
</dbReference>
<keyword evidence="2" id="KW-0808">Transferase</keyword>
<dbReference type="AlphaFoldDB" id="A0A1F5L496"/>
<dbReference type="GO" id="GO:0032259">
    <property type="term" value="P:methylation"/>
    <property type="evidence" value="ECO:0007669"/>
    <property type="project" value="UniProtKB-KW"/>
</dbReference>
<dbReference type="GeneID" id="34581410"/>
<gene>
    <name evidence="5" type="ORF">PENARI_c033G12183</name>
</gene>
<dbReference type="InterPro" id="IPR029063">
    <property type="entry name" value="SAM-dependent_MTases_sf"/>
</dbReference>
<dbReference type="InterPro" id="IPR002935">
    <property type="entry name" value="SAM_O-MeTrfase"/>
</dbReference>
<keyword evidence="1" id="KW-0489">Methyltransferase</keyword>
<dbReference type="PANTHER" id="PTHR10509">
    <property type="entry name" value="O-METHYLTRANSFERASE-RELATED"/>
    <property type="match status" value="1"/>
</dbReference>
<dbReference type="CDD" id="cd02440">
    <property type="entry name" value="AdoMet_MTases"/>
    <property type="match status" value="1"/>
</dbReference>
<dbReference type="GO" id="GO:0008757">
    <property type="term" value="F:S-adenosylmethionine-dependent methyltransferase activity"/>
    <property type="evidence" value="ECO:0007669"/>
    <property type="project" value="TreeGrafter"/>
</dbReference>
<dbReference type="OrthoDB" id="10251242at2759"/>
<evidence type="ECO:0000256" key="1">
    <source>
        <dbReference type="ARBA" id="ARBA00022603"/>
    </source>
</evidence>